<evidence type="ECO:0000256" key="3">
    <source>
        <dbReference type="ARBA" id="ARBA00022574"/>
    </source>
</evidence>
<evidence type="ECO:0000313" key="10">
    <source>
        <dbReference type="EMBL" id="KAF2222991.1"/>
    </source>
</evidence>
<feature type="domain" description="Nucleoporin Nup120/160 beta-propeller" evidence="7">
    <location>
        <begin position="75"/>
        <end position="592"/>
    </location>
</feature>
<accession>A0A6A6GBA0</accession>
<dbReference type="InterPro" id="IPR019775">
    <property type="entry name" value="WD40_repeat_CS"/>
</dbReference>
<dbReference type="PANTHER" id="PTHR21286">
    <property type="entry name" value="NUCLEAR PORE COMPLEX PROTEIN NUP160"/>
    <property type="match status" value="1"/>
</dbReference>
<evidence type="ECO:0000259" key="8">
    <source>
        <dbReference type="Pfam" id="PF21486"/>
    </source>
</evidence>
<evidence type="ECO:0000256" key="2">
    <source>
        <dbReference type="ARBA" id="ARBA00022448"/>
    </source>
</evidence>
<dbReference type="InterPro" id="IPR015943">
    <property type="entry name" value="WD40/YVTN_repeat-like_dom_sf"/>
</dbReference>
<reference evidence="11" key="1">
    <citation type="journal article" date="2020" name="Stud. Mycol.">
        <title>101 Dothideomycetes genomes: A test case for predicting lifestyles and emergence of pathogens.</title>
        <authorList>
            <person name="Haridas S."/>
            <person name="Albert R."/>
            <person name="Binder M."/>
            <person name="Bloem J."/>
            <person name="LaButti K."/>
            <person name="Salamov A."/>
            <person name="Andreopoulos B."/>
            <person name="Baker S."/>
            <person name="Barry K."/>
            <person name="Bills G."/>
            <person name="Bluhm B."/>
            <person name="Cannon C."/>
            <person name="Castanera R."/>
            <person name="Culley D."/>
            <person name="Daum C."/>
            <person name="Ezra D."/>
            <person name="Gonzalez J."/>
            <person name="Henrissat B."/>
            <person name="Kuo A."/>
            <person name="Liang C."/>
            <person name="Lipzen A."/>
            <person name="Lutzoni F."/>
            <person name="Magnuson J."/>
            <person name="Mondo S."/>
            <person name="Nolan M."/>
            <person name="Ohm R."/>
            <person name="Pangilinan J."/>
            <person name="Park H.-J."/>
            <person name="Ramirez L."/>
            <person name="Alfaro M."/>
            <person name="Sun H."/>
            <person name="Tritt A."/>
            <person name="Yoshinaga Y."/>
            <person name="Zwiers L.-H."/>
            <person name="Turgeon B."/>
            <person name="Goodwin S."/>
            <person name="Spatafora J."/>
            <person name="Crous P."/>
            <person name="Grigoriev I."/>
        </authorList>
    </citation>
    <scope>NUCLEOTIDE SEQUENCE [LARGE SCALE GENOMIC DNA]</scope>
    <source>
        <strain evidence="11">CECT 20119</strain>
    </source>
</reference>
<feature type="domain" description="Nucleoporin Nup120 helical" evidence="8">
    <location>
        <begin position="664"/>
        <end position="790"/>
    </location>
</feature>
<proteinExistence type="predicted"/>
<dbReference type="PANTHER" id="PTHR21286:SF0">
    <property type="entry name" value="NUCLEAR PORE COMPLEX PROTEIN NUP160"/>
    <property type="match status" value="1"/>
</dbReference>
<dbReference type="OrthoDB" id="67716at2759"/>
<dbReference type="Pfam" id="PF23300">
    <property type="entry name" value="HEAT_Nup120"/>
    <property type="match status" value="1"/>
</dbReference>
<dbReference type="Proteomes" id="UP000799538">
    <property type="component" value="Unassembled WGS sequence"/>
</dbReference>
<evidence type="ECO:0000256" key="6">
    <source>
        <dbReference type="PROSITE-ProRule" id="PRU00221"/>
    </source>
</evidence>
<keyword evidence="3 6" id="KW-0853">WD repeat</keyword>
<dbReference type="InterPro" id="IPR048884">
    <property type="entry name" value="Nup120_helical"/>
</dbReference>
<keyword evidence="4" id="KW-0677">Repeat</keyword>
<organism evidence="10 11">
    <name type="scientific">Elsinoe ampelina</name>
    <dbReference type="NCBI Taxonomy" id="302913"/>
    <lineage>
        <taxon>Eukaryota</taxon>
        <taxon>Fungi</taxon>
        <taxon>Dikarya</taxon>
        <taxon>Ascomycota</taxon>
        <taxon>Pezizomycotina</taxon>
        <taxon>Dothideomycetes</taxon>
        <taxon>Dothideomycetidae</taxon>
        <taxon>Myriangiales</taxon>
        <taxon>Elsinoaceae</taxon>
        <taxon>Elsinoe</taxon>
    </lineage>
</organism>
<evidence type="ECO:0000259" key="7">
    <source>
        <dbReference type="Pfam" id="PF11715"/>
    </source>
</evidence>
<dbReference type="InterPro" id="IPR056548">
    <property type="entry name" value="HEAT_Nup120"/>
</dbReference>
<dbReference type="PROSITE" id="PS00678">
    <property type="entry name" value="WD_REPEATS_1"/>
    <property type="match status" value="1"/>
</dbReference>
<feature type="domain" description="Nucleoporin nup120-like HEAT repeat" evidence="9">
    <location>
        <begin position="886"/>
        <end position="1093"/>
    </location>
</feature>
<evidence type="ECO:0000259" key="9">
    <source>
        <dbReference type="Pfam" id="PF23300"/>
    </source>
</evidence>
<dbReference type="Gene3D" id="2.130.10.10">
    <property type="entry name" value="YVTN repeat-like/Quinoprotein amine dehydrogenase"/>
    <property type="match status" value="1"/>
</dbReference>
<keyword evidence="5" id="KW-0539">Nucleus</keyword>
<dbReference type="InterPro" id="IPR011047">
    <property type="entry name" value="Quinoprotein_ADH-like_sf"/>
</dbReference>
<dbReference type="PROSITE" id="PS50082">
    <property type="entry name" value="WD_REPEATS_2"/>
    <property type="match status" value="1"/>
</dbReference>
<keyword evidence="2" id="KW-0813">Transport</keyword>
<dbReference type="GO" id="GO:0017056">
    <property type="term" value="F:structural constituent of nuclear pore"/>
    <property type="evidence" value="ECO:0007669"/>
    <property type="project" value="TreeGrafter"/>
</dbReference>
<dbReference type="SUPFAM" id="SSF50998">
    <property type="entry name" value="Quinoprotein alcohol dehydrogenase-like"/>
    <property type="match status" value="1"/>
</dbReference>
<feature type="repeat" description="WD" evidence="6">
    <location>
        <begin position="249"/>
        <end position="286"/>
    </location>
</feature>
<dbReference type="Pfam" id="PF11715">
    <property type="entry name" value="Beta-prop_Nup120_160"/>
    <property type="match status" value="1"/>
</dbReference>
<dbReference type="Pfam" id="PF21486">
    <property type="entry name" value="NUP120_helical"/>
    <property type="match status" value="1"/>
</dbReference>
<gene>
    <name evidence="10" type="ORF">BDZ85DRAFT_319291</name>
</gene>
<protein>
    <submittedName>
        <fullName evidence="10">Nucleoporin Nup120/160-domain-containing protein</fullName>
    </submittedName>
</protein>
<evidence type="ECO:0000256" key="1">
    <source>
        <dbReference type="ARBA" id="ARBA00004123"/>
    </source>
</evidence>
<comment type="subcellular location">
    <subcellularLocation>
        <location evidence="1">Nucleus</location>
    </subcellularLocation>
</comment>
<evidence type="ECO:0000256" key="4">
    <source>
        <dbReference type="ARBA" id="ARBA00022737"/>
    </source>
</evidence>
<evidence type="ECO:0000256" key="5">
    <source>
        <dbReference type="ARBA" id="ARBA00023242"/>
    </source>
</evidence>
<evidence type="ECO:0000313" key="11">
    <source>
        <dbReference type="Proteomes" id="UP000799538"/>
    </source>
</evidence>
<dbReference type="EMBL" id="ML992507">
    <property type="protein sequence ID" value="KAF2222991.1"/>
    <property type="molecule type" value="Genomic_DNA"/>
</dbReference>
<dbReference type="InterPro" id="IPR059141">
    <property type="entry name" value="Beta-prop_Nup120_160"/>
</dbReference>
<dbReference type="GO" id="GO:0005643">
    <property type="term" value="C:nuclear pore"/>
    <property type="evidence" value="ECO:0007669"/>
    <property type="project" value="UniProtKB-ARBA"/>
</dbReference>
<dbReference type="InterPro" id="IPR021717">
    <property type="entry name" value="Nucleoporin_Nup160"/>
</dbReference>
<name>A0A6A6GBA0_9PEZI</name>
<keyword evidence="11" id="KW-1185">Reference proteome</keyword>
<dbReference type="InterPro" id="IPR001680">
    <property type="entry name" value="WD40_rpt"/>
</dbReference>
<sequence>MAVIAPILFTETRLNIQPTSSSSTFHISTESSSLFSSRKRIRNDDGPATDENEFARKYLATESSIFFRSQDKVPRSILWRVLEEGKVLELQCVDLIQDQRATAESLLTFKLSFGSSLRTNGVAFADSRSHDALEVFALTTSNELFTFSLRRDLLLRTSAHSTTDFDSSAVFKSYPLSSFSFRHPHKLVALNDLELLVSLGDGSLLRLERRAGETGSSWKELYFTQGGIAKSLRGLIPWKAQSTVRHGTVDLSSTTASDIQLSPDGQHVFTVSMDHTLKAWEAKTGKGGFQIDLVGEEKPEGRIQQQYLIGPGQSTLLRVLEVENQPDGDSYYCVVWSPKHHQFKFWAVRDADSQEYGVRDVQSDIRLSPPLDDLMGTNVWQLADFDLKPGTAWRDTQIWVRARSGSVVRTFTLIFDLLAAADDLEYTWKHQWAAVSEASSPDTYLTSLLDTRLLSDSSLDDDISISSSDDWLRFLLFPGRFTTELLETALILYQRKSANGNTRTSRDGSRPLQERLRDTIAAKVQSSLGRNTDMSLHSAEAATQWRSFYQIAKYLQIRRGEAVSISLDRNTGLCWSVRNEQVAPIRACSEIEVYQHNRAIIDEQEDDWIVNSMPLADSLPDDLSLSAARLFAAARSFRHSLTTYFNRSFSHLASTFALRDADTDFSQRSRRTAANPLDQLFVQCDFGGEVQDEEFNSLTESVRDLGGLGELENDVFEYLLDRLTELPRGQNADHALARYGDKATTKAAQETLVRGRETLLDLLALVVFMSQDLESDELAKNFKPWSLYSTIVAKLRQHDVLLWMASNTRLEPIKARRSSDTDNLRSSQTSPSQPSMTVLESIFIGDWQSMAFPNEPLASLLTYWSRAWTFGPDLMVKYDGITAHVFGNLIKHEDYHLASDFARFLPRNSWTIYLRGRLYLGEGDHQYAAASFRQAAEDLSVPSSKKVLPIESIDTANLVSATQRELFNAGLPRFLMHCCYLFETAKLLSFAADFAEAALAELGGQEDGALDSSFMEIDQRKRSLQDSPAAMQVDLAMEEIQLLKTSELKEDILSRLFANALQTARYDTAFSALVSFTNPAIKRSSLTRLLTALLPSSPSTLLDLPFPASLDPEVDATLLSLARKSLTSTSSAAAAAPSHIQLLYSYRISRDNYRGAAEGLFEYLQWLKVQDESEYDAAHRVSEGLRSHDQVNGFDAEEESRWETEVTETYLLLINTLACCGSEAWILAEAASGQGQGRKVSGNLGASTVNGDAGSAKRKVVTLEDVRREYQAELDRRSEIAQGRFPLIGNGGEGMEVDVF</sequence>